<evidence type="ECO:0000256" key="2">
    <source>
        <dbReference type="ARBA" id="ARBA00022692"/>
    </source>
</evidence>
<reference evidence="7" key="1">
    <citation type="submission" date="2021-02" db="EMBL/GenBank/DDBJ databases">
        <authorList>
            <person name="Dougan E. K."/>
            <person name="Rhodes N."/>
            <person name="Thang M."/>
            <person name="Chan C."/>
        </authorList>
    </citation>
    <scope>NUCLEOTIDE SEQUENCE</scope>
</reference>
<keyword evidence="3 6" id="KW-1133">Transmembrane helix</keyword>
<evidence type="ECO:0000256" key="5">
    <source>
        <dbReference type="SAM" id="MobiDB-lite"/>
    </source>
</evidence>
<dbReference type="OrthoDB" id="423534at2759"/>
<keyword evidence="8" id="KW-1185">Reference proteome</keyword>
<comment type="caution">
    <text evidence="7">The sequence shown here is derived from an EMBL/GenBank/DDBJ whole genome shotgun (WGS) entry which is preliminary data.</text>
</comment>
<feature type="region of interest" description="Disordered" evidence="5">
    <location>
        <begin position="1"/>
        <end position="76"/>
    </location>
</feature>
<feature type="compositionally biased region" description="Polar residues" evidence="5">
    <location>
        <begin position="1"/>
        <end position="13"/>
    </location>
</feature>
<feature type="transmembrane region" description="Helical" evidence="6">
    <location>
        <begin position="156"/>
        <end position="180"/>
    </location>
</feature>
<comment type="subcellular location">
    <subcellularLocation>
        <location evidence="1">Membrane</location>
        <topology evidence="1">Multi-pass membrane protein</topology>
    </subcellularLocation>
</comment>
<dbReference type="AlphaFoldDB" id="A0A812N702"/>
<evidence type="ECO:0000256" key="3">
    <source>
        <dbReference type="ARBA" id="ARBA00022989"/>
    </source>
</evidence>
<protein>
    <submittedName>
        <fullName evidence="7">Uncharacterized protein</fullName>
    </submittedName>
</protein>
<keyword evidence="4 6" id="KW-0472">Membrane</keyword>
<dbReference type="Pfam" id="PF08507">
    <property type="entry name" value="COPI_assoc"/>
    <property type="match status" value="1"/>
</dbReference>
<dbReference type="GO" id="GO:0016020">
    <property type="term" value="C:membrane"/>
    <property type="evidence" value="ECO:0007669"/>
    <property type="project" value="UniProtKB-SubCell"/>
</dbReference>
<dbReference type="SUPFAM" id="SSF81995">
    <property type="entry name" value="beta-sandwich domain of Sec23/24"/>
    <property type="match status" value="1"/>
</dbReference>
<feature type="transmembrane region" description="Helical" evidence="6">
    <location>
        <begin position="192"/>
        <end position="214"/>
    </location>
</feature>
<evidence type="ECO:0000313" key="8">
    <source>
        <dbReference type="Proteomes" id="UP000649617"/>
    </source>
</evidence>
<feature type="compositionally biased region" description="Low complexity" evidence="5">
    <location>
        <begin position="37"/>
        <end position="49"/>
    </location>
</feature>
<feature type="compositionally biased region" description="Gly residues" evidence="5">
    <location>
        <begin position="27"/>
        <end position="36"/>
    </location>
</feature>
<name>A0A812N702_SYMPI</name>
<evidence type="ECO:0000256" key="4">
    <source>
        <dbReference type="ARBA" id="ARBA00023136"/>
    </source>
</evidence>
<sequence>MYSTQNYGEQPQTQPAGPSYGYQQGPYQGGYQGGYQGQYQGPPAGHPQGPYGGYGQVGNAPPHPGGQQAQNNPAPQKGALGFAMNPDWSQYFFAASCSIMLGAFIGGLCLFFSFELVDFLETCYILLFGGVLALMDTPCFKTMKTVKDHREYFSKYIGILTRVTGKGVAFLFLSCSLFSTMWDNLESTFMKFLAFVLCLLPTLVGIAALVIGFIKSQKLNKAKEALSSQITDSVGTLYDQYARTYPGLHGGLTMVEFSDLTDKLAGFKWEDTDLKLIFNALVSNPIWRSNPTGFGAGGQPTVDFARIPREDLVGWVRGGIVWL</sequence>
<gene>
    <name evidence="7" type="ORF">SPIL2461_LOCUS6695</name>
</gene>
<organism evidence="7 8">
    <name type="scientific">Symbiodinium pilosum</name>
    <name type="common">Dinoflagellate</name>
    <dbReference type="NCBI Taxonomy" id="2952"/>
    <lineage>
        <taxon>Eukaryota</taxon>
        <taxon>Sar</taxon>
        <taxon>Alveolata</taxon>
        <taxon>Dinophyceae</taxon>
        <taxon>Suessiales</taxon>
        <taxon>Symbiodiniaceae</taxon>
        <taxon>Symbiodinium</taxon>
    </lineage>
</organism>
<dbReference type="InterPro" id="IPR013714">
    <property type="entry name" value="Golgi_TVP15"/>
</dbReference>
<evidence type="ECO:0000256" key="1">
    <source>
        <dbReference type="ARBA" id="ARBA00004141"/>
    </source>
</evidence>
<dbReference type="Proteomes" id="UP000649617">
    <property type="component" value="Unassembled WGS sequence"/>
</dbReference>
<feature type="transmembrane region" description="Helical" evidence="6">
    <location>
        <begin position="119"/>
        <end position="135"/>
    </location>
</feature>
<accession>A0A812N702</accession>
<keyword evidence="2 6" id="KW-0812">Transmembrane</keyword>
<evidence type="ECO:0000256" key="6">
    <source>
        <dbReference type="SAM" id="Phobius"/>
    </source>
</evidence>
<dbReference type="EMBL" id="CAJNIZ010010224">
    <property type="protein sequence ID" value="CAE7296924.1"/>
    <property type="molecule type" value="Genomic_DNA"/>
</dbReference>
<proteinExistence type="predicted"/>
<feature type="compositionally biased region" description="Low complexity" evidence="5">
    <location>
        <begin position="14"/>
        <end position="26"/>
    </location>
</feature>
<evidence type="ECO:0000313" key="7">
    <source>
        <dbReference type="EMBL" id="CAE7296924.1"/>
    </source>
</evidence>
<feature type="transmembrane region" description="Helical" evidence="6">
    <location>
        <begin position="91"/>
        <end position="113"/>
    </location>
</feature>